<dbReference type="InterPro" id="IPR015424">
    <property type="entry name" value="PyrdxlP-dep_Trfase"/>
</dbReference>
<evidence type="ECO:0000256" key="3">
    <source>
        <dbReference type="ARBA" id="ARBA00022576"/>
    </source>
</evidence>
<sequence>MERQAGSFQRLNIPSAGVSRSERALYTAGEHRPPNSSYETEMSERWIADRMRHIDASGIRKVFDLAANMTNPVNLSIGQPHFDTPEPIKAALQEAVNSGRNAYSQTQGIKPLLEMIQTDVDQQYGHGDRKVFITSGTSGGLMLTLSTLLNPGDEVIVFDPYFVMYKHLTTLAGGVIRPISTYPDFKIPLDKVRAAINDRTKLIILNSPSNPTGHVASEAEVRGLAELAREHDVALLSDEIYGAFCFDEAFVSPAKFNDQIIVIDGFSKSHSMTGWRIGWCHGPEHVLQQMIKLQQFTFVCAPHPVQWAACTAYHYDITDRVDDYRRKRDLLRKELADDFEIDGAEGAFYMFPKAPWGTGTEFVKKAIENQLLIIPGNVFSNSDSHFRISYAAPDETLLRGAEILRKVARSGGK</sequence>
<gene>
    <name evidence="8" type="ORF">SAMN05421753_105172</name>
</gene>
<dbReference type="GO" id="GO:0008483">
    <property type="term" value="F:transaminase activity"/>
    <property type="evidence" value="ECO:0007669"/>
    <property type="project" value="UniProtKB-KW"/>
</dbReference>
<evidence type="ECO:0000313" key="9">
    <source>
        <dbReference type="Proteomes" id="UP000199518"/>
    </source>
</evidence>
<dbReference type="Proteomes" id="UP000199518">
    <property type="component" value="Unassembled WGS sequence"/>
</dbReference>
<accession>A0A1I3FC19</accession>
<dbReference type="GO" id="GO:0030170">
    <property type="term" value="F:pyridoxal phosphate binding"/>
    <property type="evidence" value="ECO:0007669"/>
    <property type="project" value="InterPro"/>
</dbReference>
<dbReference type="InterPro" id="IPR004839">
    <property type="entry name" value="Aminotransferase_I/II_large"/>
</dbReference>
<evidence type="ECO:0000256" key="2">
    <source>
        <dbReference type="ARBA" id="ARBA00007441"/>
    </source>
</evidence>
<evidence type="ECO:0000256" key="4">
    <source>
        <dbReference type="ARBA" id="ARBA00022679"/>
    </source>
</evidence>
<dbReference type="CDD" id="cd00609">
    <property type="entry name" value="AAT_like"/>
    <property type="match status" value="1"/>
</dbReference>
<dbReference type="InterPro" id="IPR050596">
    <property type="entry name" value="AspAT/PAT-like"/>
</dbReference>
<evidence type="ECO:0000313" key="8">
    <source>
        <dbReference type="EMBL" id="SFI08776.1"/>
    </source>
</evidence>
<dbReference type="AlphaFoldDB" id="A0A1I3FC19"/>
<dbReference type="InterPro" id="IPR004838">
    <property type="entry name" value="NHTrfase_class1_PyrdxlP-BS"/>
</dbReference>
<dbReference type="Pfam" id="PF00155">
    <property type="entry name" value="Aminotran_1_2"/>
    <property type="match status" value="1"/>
</dbReference>
<comment type="cofactor">
    <cofactor evidence="1 6">
        <name>pyridoxal 5'-phosphate</name>
        <dbReference type="ChEBI" id="CHEBI:597326"/>
    </cofactor>
</comment>
<reference evidence="9" key="1">
    <citation type="submission" date="2016-10" db="EMBL/GenBank/DDBJ databases">
        <authorList>
            <person name="Varghese N."/>
            <person name="Submissions S."/>
        </authorList>
    </citation>
    <scope>NUCLEOTIDE SEQUENCE [LARGE SCALE GENOMIC DNA]</scope>
    <source>
        <strain evidence="9">DSM 26348</strain>
    </source>
</reference>
<dbReference type="InterPro" id="IPR015421">
    <property type="entry name" value="PyrdxlP-dep_Trfase_major"/>
</dbReference>
<keyword evidence="3 6" id="KW-0032">Aminotransferase</keyword>
<organism evidence="8 9">
    <name type="scientific">Planctomicrobium piriforme</name>
    <dbReference type="NCBI Taxonomy" id="1576369"/>
    <lineage>
        <taxon>Bacteria</taxon>
        <taxon>Pseudomonadati</taxon>
        <taxon>Planctomycetota</taxon>
        <taxon>Planctomycetia</taxon>
        <taxon>Planctomycetales</taxon>
        <taxon>Planctomycetaceae</taxon>
        <taxon>Planctomicrobium</taxon>
    </lineage>
</organism>
<dbReference type="GO" id="GO:0006520">
    <property type="term" value="P:amino acid metabolic process"/>
    <property type="evidence" value="ECO:0007669"/>
    <property type="project" value="InterPro"/>
</dbReference>
<dbReference type="PROSITE" id="PS00105">
    <property type="entry name" value="AA_TRANSFER_CLASS_1"/>
    <property type="match status" value="1"/>
</dbReference>
<proteinExistence type="inferred from homology"/>
<dbReference type="SUPFAM" id="SSF53383">
    <property type="entry name" value="PLP-dependent transferases"/>
    <property type="match status" value="1"/>
</dbReference>
<feature type="domain" description="Aminotransferase class I/classII large" evidence="7">
    <location>
        <begin position="71"/>
        <end position="399"/>
    </location>
</feature>
<evidence type="ECO:0000259" key="7">
    <source>
        <dbReference type="Pfam" id="PF00155"/>
    </source>
</evidence>
<dbReference type="PANTHER" id="PTHR46383:SF3">
    <property type="entry name" value="ASPARTATE AMINOTRANSFERASE-RELATED"/>
    <property type="match status" value="1"/>
</dbReference>
<keyword evidence="9" id="KW-1185">Reference proteome</keyword>
<dbReference type="EC" id="2.6.1.-" evidence="6"/>
<evidence type="ECO:0000256" key="5">
    <source>
        <dbReference type="ARBA" id="ARBA00022898"/>
    </source>
</evidence>
<name>A0A1I3FC19_9PLAN</name>
<comment type="similarity">
    <text evidence="2 6">Belongs to the class-I pyridoxal-phosphate-dependent aminotransferase family.</text>
</comment>
<dbReference type="PANTHER" id="PTHR46383">
    <property type="entry name" value="ASPARTATE AMINOTRANSFERASE"/>
    <property type="match status" value="1"/>
</dbReference>
<protein>
    <recommendedName>
        <fullName evidence="6">Aminotransferase</fullName>
        <ecNumber evidence="6">2.6.1.-</ecNumber>
    </recommendedName>
</protein>
<dbReference type="STRING" id="1576369.SAMN05421753_105172"/>
<evidence type="ECO:0000256" key="1">
    <source>
        <dbReference type="ARBA" id="ARBA00001933"/>
    </source>
</evidence>
<dbReference type="EMBL" id="FOQD01000005">
    <property type="protein sequence ID" value="SFI08776.1"/>
    <property type="molecule type" value="Genomic_DNA"/>
</dbReference>
<evidence type="ECO:0000256" key="6">
    <source>
        <dbReference type="RuleBase" id="RU000481"/>
    </source>
</evidence>
<keyword evidence="5" id="KW-0663">Pyridoxal phosphate</keyword>
<keyword evidence="4 6" id="KW-0808">Transferase</keyword>
<dbReference type="Gene3D" id="3.40.640.10">
    <property type="entry name" value="Type I PLP-dependent aspartate aminotransferase-like (Major domain)"/>
    <property type="match status" value="1"/>
</dbReference>